<reference evidence="2" key="1">
    <citation type="submission" date="2019-08" db="EMBL/GenBank/DDBJ databases">
        <authorList>
            <person name="Kucharzyk K."/>
            <person name="Murdoch R.W."/>
            <person name="Higgins S."/>
            <person name="Loffler F."/>
        </authorList>
    </citation>
    <scope>NUCLEOTIDE SEQUENCE</scope>
</reference>
<dbReference type="InterPro" id="IPR038222">
    <property type="entry name" value="DHHA2_dom_sf"/>
</dbReference>
<dbReference type="Pfam" id="PF02833">
    <property type="entry name" value="DHHA2"/>
    <property type="match status" value="1"/>
</dbReference>
<accession>A0A644YCE3</accession>
<dbReference type="GO" id="GO:0004427">
    <property type="term" value="F:inorganic diphosphate phosphatase activity"/>
    <property type="evidence" value="ECO:0007669"/>
    <property type="project" value="UniProtKB-EC"/>
</dbReference>
<dbReference type="EC" id="3.6.1.1" evidence="2"/>
<dbReference type="SMART" id="SM01131">
    <property type="entry name" value="DHHA2"/>
    <property type="match status" value="1"/>
</dbReference>
<sequence length="107" mass="12087">MTDFKEFHIAGHDLGISQITCTDSQHMLARKDELVQALHQLRTDKHYDLAALMLTDVLQEGSRLFFAGDEQTIQQAFNCKTENGSTFLPHVMSRKKQVIPALSALWG</sequence>
<dbReference type="InterPro" id="IPR038763">
    <property type="entry name" value="DHH_sf"/>
</dbReference>
<dbReference type="EMBL" id="VSSQ01004682">
    <property type="protein sequence ID" value="MPM26225.1"/>
    <property type="molecule type" value="Genomic_DNA"/>
</dbReference>
<evidence type="ECO:0000313" key="2">
    <source>
        <dbReference type="EMBL" id="MPM26225.1"/>
    </source>
</evidence>
<protein>
    <submittedName>
        <fullName evidence="2">Cobalt-dependent inorganic pyrophosphatase</fullName>
        <ecNumber evidence="2">3.6.1.1</ecNumber>
    </submittedName>
</protein>
<name>A0A644YCE3_9ZZZZ</name>
<dbReference type="InterPro" id="IPR004097">
    <property type="entry name" value="DHHA2"/>
</dbReference>
<dbReference type="SUPFAM" id="SSF64182">
    <property type="entry name" value="DHH phosphoesterases"/>
    <property type="match status" value="1"/>
</dbReference>
<dbReference type="AlphaFoldDB" id="A0A644YCE3"/>
<proteinExistence type="predicted"/>
<feature type="domain" description="DHHA2" evidence="1">
    <location>
        <begin position="1"/>
        <end position="105"/>
    </location>
</feature>
<gene>
    <name evidence="2" type="ORF">SDC9_72726</name>
</gene>
<dbReference type="GO" id="GO:0005737">
    <property type="term" value="C:cytoplasm"/>
    <property type="evidence" value="ECO:0007669"/>
    <property type="project" value="InterPro"/>
</dbReference>
<comment type="caution">
    <text evidence="2">The sequence shown here is derived from an EMBL/GenBank/DDBJ whole genome shotgun (WGS) entry which is preliminary data.</text>
</comment>
<keyword evidence="2" id="KW-0378">Hydrolase</keyword>
<dbReference type="Gene3D" id="3.10.310.20">
    <property type="entry name" value="DHHA2 domain"/>
    <property type="match status" value="1"/>
</dbReference>
<organism evidence="2">
    <name type="scientific">bioreactor metagenome</name>
    <dbReference type="NCBI Taxonomy" id="1076179"/>
    <lineage>
        <taxon>unclassified sequences</taxon>
        <taxon>metagenomes</taxon>
        <taxon>ecological metagenomes</taxon>
    </lineage>
</organism>
<evidence type="ECO:0000259" key="1">
    <source>
        <dbReference type="SMART" id="SM01131"/>
    </source>
</evidence>